<reference evidence="3" key="1">
    <citation type="submission" date="2020-08" db="EMBL/GenBank/DDBJ databases">
        <title>Genome public.</title>
        <authorList>
            <person name="Liu C."/>
            <person name="Sun Q."/>
        </authorList>
    </citation>
    <scope>NUCLEOTIDE SEQUENCE</scope>
    <source>
        <strain evidence="3">NSJ-50</strain>
    </source>
</reference>
<proteinExistence type="predicted"/>
<dbReference type="Pfam" id="PF16112">
    <property type="entry name" value="DUF4830"/>
    <property type="match status" value="1"/>
</dbReference>
<organism evidence="3 4">
    <name type="scientific">Qingrenia yutianensis</name>
    <dbReference type="NCBI Taxonomy" id="2763676"/>
    <lineage>
        <taxon>Bacteria</taxon>
        <taxon>Bacillati</taxon>
        <taxon>Bacillota</taxon>
        <taxon>Clostridia</taxon>
        <taxon>Eubacteriales</taxon>
        <taxon>Oscillospiraceae</taxon>
        <taxon>Qingrenia</taxon>
    </lineage>
</organism>
<dbReference type="AlphaFoldDB" id="A0A926F6H1"/>
<feature type="domain" description="DUF4830" evidence="2">
    <location>
        <begin position="43"/>
        <end position="126"/>
    </location>
</feature>
<comment type="caution">
    <text evidence="3">The sequence shown here is derived from an EMBL/GenBank/DDBJ whole genome shotgun (WGS) entry which is preliminary data.</text>
</comment>
<keyword evidence="4" id="KW-1185">Reference proteome</keyword>
<evidence type="ECO:0000259" key="2">
    <source>
        <dbReference type="Pfam" id="PF16112"/>
    </source>
</evidence>
<gene>
    <name evidence="3" type="ORF">H8706_07290</name>
</gene>
<dbReference type="InterPro" id="IPR032257">
    <property type="entry name" value="DUF4830"/>
</dbReference>
<protein>
    <submittedName>
        <fullName evidence="3">DUF4830 domain-containing protein</fullName>
    </submittedName>
</protein>
<accession>A0A926F6H1</accession>
<keyword evidence="1" id="KW-0472">Membrane</keyword>
<dbReference type="Proteomes" id="UP000647416">
    <property type="component" value="Unassembled WGS sequence"/>
</dbReference>
<feature type="transmembrane region" description="Helical" evidence="1">
    <location>
        <begin position="7"/>
        <end position="26"/>
    </location>
</feature>
<dbReference type="EMBL" id="JACRTE010000007">
    <property type="protein sequence ID" value="MBC8596673.1"/>
    <property type="molecule type" value="Genomic_DNA"/>
</dbReference>
<evidence type="ECO:0000256" key="1">
    <source>
        <dbReference type="SAM" id="Phobius"/>
    </source>
</evidence>
<sequence length="147" mass="16927">MEFIKRYFKHFCFAFIVLIGLSAVIFNPVGRLDADTDAGRIKFIEKYGWKVEKVPYLCEKVQIPVTFDSALENYAQIQKRSGFDLSKYRGAVAERWSYRVLNHAGDEKYAYANVFVYQGKIIAADIVSPKIDGFITSVNDTEYIKKE</sequence>
<dbReference type="RefSeq" id="WP_178348643.1">
    <property type="nucleotide sequence ID" value="NZ_JACRTE010000007.1"/>
</dbReference>
<keyword evidence="1" id="KW-0812">Transmembrane</keyword>
<keyword evidence="1" id="KW-1133">Transmembrane helix</keyword>
<evidence type="ECO:0000313" key="4">
    <source>
        <dbReference type="Proteomes" id="UP000647416"/>
    </source>
</evidence>
<evidence type="ECO:0000313" key="3">
    <source>
        <dbReference type="EMBL" id="MBC8596673.1"/>
    </source>
</evidence>
<name>A0A926F6H1_9FIRM</name>